<feature type="transmembrane region" description="Helical" evidence="3">
    <location>
        <begin position="12"/>
        <end position="30"/>
    </location>
</feature>
<evidence type="ECO:0000256" key="3">
    <source>
        <dbReference type="SAM" id="Phobius"/>
    </source>
</evidence>
<feature type="region of interest" description="Disordered" evidence="2">
    <location>
        <begin position="232"/>
        <end position="253"/>
    </location>
</feature>
<dbReference type="EMBL" id="CP119321">
    <property type="protein sequence ID" value="WEK13255.1"/>
    <property type="molecule type" value="Genomic_DNA"/>
</dbReference>
<protein>
    <submittedName>
        <fullName evidence="4">Uncharacterized protein</fullName>
    </submittedName>
</protein>
<feature type="compositionally biased region" description="Basic and acidic residues" evidence="2">
    <location>
        <begin position="324"/>
        <end position="334"/>
    </location>
</feature>
<keyword evidence="1" id="KW-0175">Coiled coil</keyword>
<feature type="coiled-coil region" evidence="1">
    <location>
        <begin position="203"/>
        <end position="230"/>
    </location>
</feature>
<evidence type="ECO:0000313" key="4">
    <source>
        <dbReference type="EMBL" id="WEK13255.1"/>
    </source>
</evidence>
<gene>
    <name evidence="4" type="ORF">P0Y48_12450</name>
</gene>
<reference evidence="4" key="1">
    <citation type="submission" date="2023-03" db="EMBL/GenBank/DDBJ databases">
        <title>Andean soil-derived lignocellulolytic bacterial consortium as a source of novel taxa and putative plastic-active enzymes.</title>
        <authorList>
            <person name="Diaz-Garcia L."/>
            <person name="Chuvochina M."/>
            <person name="Feuerriegel G."/>
            <person name="Bunk B."/>
            <person name="Sproer C."/>
            <person name="Streit W.R."/>
            <person name="Rodriguez L.M."/>
            <person name="Overmann J."/>
            <person name="Jimenez D.J."/>
        </authorList>
    </citation>
    <scope>NUCLEOTIDE SEQUENCE</scope>
    <source>
        <strain evidence="4">MAG 4610</strain>
    </source>
</reference>
<evidence type="ECO:0000256" key="2">
    <source>
        <dbReference type="SAM" id="MobiDB-lite"/>
    </source>
</evidence>
<name>A0AAJ5W0H7_9MICO</name>
<keyword evidence="3" id="KW-0812">Transmembrane</keyword>
<feature type="region of interest" description="Disordered" evidence="2">
    <location>
        <begin position="275"/>
        <end position="334"/>
    </location>
</feature>
<organism evidence="4 5">
    <name type="scientific">Candidatus Microbacterium phytovorans</name>
    <dbReference type="NCBI Taxonomy" id="3121374"/>
    <lineage>
        <taxon>Bacteria</taxon>
        <taxon>Bacillati</taxon>
        <taxon>Actinomycetota</taxon>
        <taxon>Actinomycetes</taxon>
        <taxon>Micrococcales</taxon>
        <taxon>Microbacteriaceae</taxon>
        <taxon>Microbacterium</taxon>
    </lineage>
</organism>
<feature type="compositionally biased region" description="Pro residues" evidence="2">
    <location>
        <begin position="292"/>
        <end position="302"/>
    </location>
</feature>
<proteinExistence type="predicted"/>
<dbReference type="Proteomes" id="UP001213972">
    <property type="component" value="Chromosome"/>
</dbReference>
<dbReference type="AlphaFoldDB" id="A0AAJ5W0H7"/>
<keyword evidence="3" id="KW-1133">Transmembrane helix</keyword>
<keyword evidence="3" id="KW-0472">Membrane</keyword>
<accession>A0AAJ5W0H7</accession>
<sequence>MDPIGWTTIAEFWWIGPAVIGAGAFGWFGLRHQRTERARRLAFDAAKQELRAARQRSATARATARVARAELARAQAERTASLATSSDVAAARADVQSAQRETRAAAATLRAARARVTAARAALPRPATPADEFPLARLTAQHDAVTARWMEYETDAARVLAFPAMTDARHPQTAAFLTAQADAQRLRPTVARRTRAQVTAAEFTAYRDAVQRLERAFDAAEQEAWRLARAAGTAPAGGSVPRGPAPESTGVPPWSAIAQSAMSRSAEALTRAAEAAASALDGRLAGDSRRPNPSPGPTPQPNPEQLKTPKPHGPDEGVWPVPSRGDRRPGPDAR</sequence>
<evidence type="ECO:0000313" key="5">
    <source>
        <dbReference type="Proteomes" id="UP001213972"/>
    </source>
</evidence>
<evidence type="ECO:0000256" key="1">
    <source>
        <dbReference type="SAM" id="Coils"/>
    </source>
</evidence>